<dbReference type="PANTHER" id="PTHR14085:SF3">
    <property type="entry name" value="WD REPEAT-CONTAINING PROTEIN 46"/>
    <property type="match status" value="1"/>
</dbReference>
<feature type="coiled-coil region" evidence="9">
    <location>
        <begin position="62"/>
        <end position="89"/>
    </location>
</feature>
<evidence type="ECO:0000256" key="10">
    <source>
        <dbReference type="SAM" id="MobiDB-lite"/>
    </source>
</evidence>
<evidence type="ECO:0000256" key="4">
    <source>
        <dbReference type="ARBA" id="ARBA00022574"/>
    </source>
</evidence>
<sequence>MATESSSRPTKPQGKSKSKSKPKSKSQAILSPDEAKAVAQHAEAATRTYGRGEKIRTKSIKDKKLRANLRSLEHKYNEAALQAKNAEILLDNTAGLLEPEHELERTYKVWQDEIRQNVGIETAKKGFELKLEGLGPYMCEYTRNGRDLLLAGRKGHVAAMDWREGKLGCELQLGETVRDISWLHNNQSFAVAQKKFVYIYARDGVEMHVLKKHTEATYLEFLPYHFLLSSISLTGVLRYTDTSTGQMLNEIPTKLGPPTAFCQNPHNAILHVGHQKGIVTLWSPNSSTPLVKLLPHHGHVRALAVDRAGRYMVSTGQDRKMAVWDIRMFKEVHSHHLPQPGCTLSISDRGLTAVGWGTQVSIYKPDLFTHSDANIKIPAPYMAWGGEGNTINRVRFCPFEDVLGISHDKGFSSILVPGSGEPNPDSLEAGLNPFETTKQRQETEVRALLEKLQPEMISLDPNFIGNLDLASDEQRRREKDLDAKKVDKVEELKKRGRGRNSALRRYVRKRGQRNVIDEEKLRAREALRALNKREMEKVQRLKKEYGPALERFARKGA</sequence>
<keyword evidence="3" id="KW-0698">rRNA processing</keyword>
<name>A0A6A6JZD4_WESOR</name>
<dbReference type="InterPro" id="IPR015943">
    <property type="entry name" value="WD40/YVTN_repeat-like_dom_sf"/>
</dbReference>
<evidence type="ECO:0000256" key="8">
    <source>
        <dbReference type="PROSITE-ProRule" id="PRU00221"/>
    </source>
</evidence>
<dbReference type="GO" id="GO:0000462">
    <property type="term" value="P:maturation of SSU-rRNA from tricistronic rRNA transcript (SSU-rRNA, 5.8S rRNA, LSU-rRNA)"/>
    <property type="evidence" value="ECO:0007669"/>
    <property type="project" value="TreeGrafter"/>
</dbReference>
<dbReference type="AlphaFoldDB" id="A0A6A6JZD4"/>
<evidence type="ECO:0000256" key="9">
    <source>
        <dbReference type="SAM" id="Coils"/>
    </source>
</evidence>
<evidence type="ECO:0000256" key="1">
    <source>
        <dbReference type="ARBA" id="ARBA00004099"/>
    </source>
</evidence>
<feature type="compositionally biased region" description="Polar residues" evidence="10">
    <location>
        <begin position="1"/>
        <end position="10"/>
    </location>
</feature>
<dbReference type="InterPro" id="IPR019775">
    <property type="entry name" value="WD40_repeat_CS"/>
</dbReference>
<comment type="function">
    <text evidence="1">Involved in nucleolar processing of pre-18S ribosomal RNA.</text>
</comment>
<dbReference type="SMART" id="SM00320">
    <property type="entry name" value="WD40"/>
    <property type="match status" value="3"/>
</dbReference>
<dbReference type="PROSITE" id="PS50294">
    <property type="entry name" value="WD_REPEATS_REGION"/>
    <property type="match status" value="1"/>
</dbReference>
<feature type="repeat" description="WD" evidence="8">
    <location>
        <begin position="293"/>
        <end position="334"/>
    </location>
</feature>
<proteinExistence type="predicted"/>
<keyword evidence="4 8" id="KW-0853">WD repeat</keyword>
<dbReference type="SUPFAM" id="SSF50978">
    <property type="entry name" value="WD40 repeat-like"/>
    <property type="match status" value="1"/>
</dbReference>
<dbReference type="InterPro" id="IPR036322">
    <property type="entry name" value="WD40_repeat_dom_sf"/>
</dbReference>
<gene>
    <name evidence="12" type="ORF">EI97DRAFT_429598</name>
</gene>
<evidence type="ECO:0000313" key="13">
    <source>
        <dbReference type="Proteomes" id="UP000800097"/>
    </source>
</evidence>
<accession>A0A6A6JZD4</accession>
<comment type="subcellular location">
    <subcellularLocation>
        <location evidence="2">Nucleus</location>
        <location evidence="2">Nucleolus</location>
    </subcellularLocation>
</comment>
<evidence type="ECO:0000256" key="2">
    <source>
        <dbReference type="ARBA" id="ARBA00004604"/>
    </source>
</evidence>
<evidence type="ECO:0000256" key="3">
    <source>
        <dbReference type="ARBA" id="ARBA00022552"/>
    </source>
</evidence>
<keyword evidence="6" id="KW-0539">Nucleus</keyword>
<dbReference type="Proteomes" id="UP000800097">
    <property type="component" value="Unassembled WGS sequence"/>
</dbReference>
<keyword evidence="5" id="KW-0677">Repeat</keyword>
<dbReference type="OrthoDB" id="10251154at2759"/>
<dbReference type="SMART" id="SM01033">
    <property type="entry name" value="BING4CT"/>
    <property type="match status" value="1"/>
</dbReference>
<dbReference type="FunFam" id="2.130.10.10:FF:000378">
    <property type="entry name" value="U3 small nucleolar RNA-associated protein 7"/>
    <property type="match status" value="1"/>
</dbReference>
<dbReference type="GO" id="GO:0030686">
    <property type="term" value="C:90S preribosome"/>
    <property type="evidence" value="ECO:0007669"/>
    <property type="project" value="TreeGrafter"/>
</dbReference>
<dbReference type="EMBL" id="ML986484">
    <property type="protein sequence ID" value="KAF2281594.1"/>
    <property type="molecule type" value="Genomic_DNA"/>
</dbReference>
<protein>
    <recommendedName>
        <fullName evidence="7">U three protein 7</fullName>
    </recommendedName>
</protein>
<dbReference type="PROSITE" id="PS00678">
    <property type="entry name" value="WD_REPEATS_1"/>
    <property type="match status" value="1"/>
</dbReference>
<dbReference type="GO" id="GO:0032040">
    <property type="term" value="C:small-subunit processome"/>
    <property type="evidence" value="ECO:0007669"/>
    <property type="project" value="TreeGrafter"/>
</dbReference>
<dbReference type="Pfam" id="PF08149">
    <property type="entry name" value="BING4CT"/>
    <property type="match status" value="1"/>
</dbReference>
<dbReference type="GeneID" id="54550652"/>
<dbReference type="PROSITE" id="PS50082">
    <property type="entry name" value="WD_REPEATS_2"/>
    <property type="match status" value="1"/>
</dbReference>
<dbReference type="Gene3D" id="2.130.10.10">
    <property type="entry name" value="YVTN repeat-like/Quinoprotein amine dehydrogenase"/>
    <property type="match status" value="1"/>
</dbReference>
<organism evidence="12 13">
    <name type="scientific">Westerdykella ornata</name>
    <dbReference type="NCBI Taxonomy" id="318751"/>
    <lineage>
        <taxon>Eukaryota</taxon>
        <taxon>Fungi</taxon>
        <taxon>Dikarya</taxon>
        <taxon>Ascomycota</taxon>
        <taxon>Pezizomycotina</taxon>
        <taxon>Dothideomycetes</taxon>
        <taxon>Pleosporomycetidae</taxon>
        <taxon>Pleosporales</taxon>
        <taxon>Sporormiaceae</taxon>
        <taxon>Westerdykella</taxon>
    </lineage>
</organism>
<evidence type="ECO:0000259" key="11">
    <source>
        <dbReference type="SMART" id="SM01033"/>
    </source>
</evidence>
<dbReference type="InterPro" id="IPR001680">
    <property type="entry name" value="WD40_rpt"/>
</dbReference>
<feature type="domain" description="BING4 C-terminal" evidence="11">
    <location>
        <begin position="380"/>
        <end position="461"/>
    </location>
</feature>
<dbReference type="PANTHER" id="PTHR14085">
    <property type="entry name" value="WD-REPEAT PROTEIN BING4"/>
    <property type="match status" value="1"/>
</dbReference>
<evidence type="ECO:0000256" key="7">
    <source>
        <dbReference type="ARBA" id="ARBA00076453"/>
    </source>
</evidence>
<dbReference type="InterPro" id="IPR040315">
    <property type="entry name" value="WDR46/Utp7"/>
</dbReference>
<evidence type="ECO:0000256" key="5">
    <source>
        <dbReference type="ARBA" id="ARBA00022737"/>
    </source>
</evidence>
<evidence type="ECO:0000313" key="12">
    <source>
        <dbReference type="EMBL" id="KAF2281594.1"/>
    </source>
</evidence>
<keyword evidence="9" id="KW-0175">Coiled coil</keyword>
<keyword evidence="13" id="KW-1185">Reference proteome</keyword>
<evidence type="ECO:0000256" key="6">
    <source>
        <dbReference type="ARBA" id="ARBA00023242"/>
    </source>
</evidence>
<dbReference type="RefSeq" id="XP_033659131.1">
    <property type="nucleotide sequence ID" value="XM_033797477.1"/>
</dbReference>
<dbReference type="InterPro" id="IPR012952">
    <property type="entry name" value="BING4_C_dom"/>
</dbReference>
<feature type="compositionally biased region" description="Basic residues" evidence="10">
    <location>
        <begin position="14"/>
        <end position="24"/>
    </location>
</feature>
<reference evidence="12" key="1">
    <citation type="journal article" date="2020" name="Stud. Mycol.">
        <title>101 Dothideomycetes genomes: a test case for predicting lifestyles and emergence of pathogens.</title>
        <authorList>
            <person name="Haridas S."/>
            <person name="Albert R."/>
            <person name="Binder M."/>
            <person name="Bloem J."/>
            <person name="Labutti K."/>
            <person name="Salamov A."/>
            <person name="Andreopoulos B."/>
            <person name="Baker S."/>
            <person name="Barry K."/>
            <person name="Bills G."/>
            <person name="Bluhm B."/>
            <person name="Cannon C."/>
            <person name="Castanera R."/>
            <person name="Culley D."/>
            <person name="Daum C."/>
            <person name="Ezra D."/>
            <person name="Gonzalez J."/>
            <person name="Henrissat B."/>
            <person name="Kuo A."/>
            <person name="Liang C."/>
            <person name="Lipzen A."/>
            <person name="Lutzoni F."/>
            <person name="Magnuson J."/>
            <person name="Mondo S."/>
            <person name="Nolan M."/>
            <person name="Ohm R."/>
            <person name="Pangilinan J."/>
            <person name="Park H.-J."/>
            <person name="Ramirez L."/>
            <person name="Alfaro M."/>
            <person name="Sun H."/>
            <person name="Tritt A."/>
            <person name="Yoshinaga Y."/>
            <person name="Zwiers L.-H."/>
            <person name="Turgeon B."/>
            <person name="Goodwin S."/>
            <person name="Spatafora J."/>
            <person name="Crous P."/>
            <person name="Grigoriev I."/>
        </authorList>
    </citation>
    <scope>NUCLEOTIDE SEQUENCE</scope>
    <source>
        <strain evidence="12">CBS 379.55</strain>
    </source>
</reference>
<feature type="region of interest" description="Disordered" evidence="10">
    <location>
        <begin position="1"/>
        <end position="50"/>
    </location>
</feature>